<dbReference type="STRING" id="554155.C5FN02"/>
<dbReference type="OrthoDB" id="4186463at2759"/>
<evidence type="ECO:0000313" key="2">
    <source>
        <dbReference type="Proteomes" id="UP000002035"/>
    </source>
</evidence>
<dbReference type="OMA" id="WHDGFYK"/>
<dbReference type="AlphaFoldDB" id="C5FN02"/>
<reference evidence="2" key="1">
    <citation type="journal article" date="2012" name="MBio">
        <title>Comparative genome analysis of Trichophyton rubrum and related dermatophytes reveals candidate genes involved in infection.</title>
        <authorList>
            <person name="Martinez D.A."/>
            <person name="Oliver B.G."/>
            <person name="Graeser Y."/>
            <person name="Goldberg J.M."/>
            <person name="Li W."/>
            <person name="Martinez-Rossi N.M."/>
            <person name="Monod M."/>
            <person name="Shelest E."/>
            <person name="Barton R.C."/>
            <person name="Birch E."/>
            <person name="Brakhage A.A."/>
            <person name="Chen Z."/>
            <person name="Gurr S.J."/>
            <person name="Heiman D."/>
            <person name="Heitman J."/>
            <person name="Kosti I."/>
            <person name="Rossi A."/>
            <person name="Saif S."/>
            <person name="Samalova M."/>
            <person name="Saunders C.W."/>
            <person name="Shea T."/>
            <person name="Summerbell R.C."/>
            <person name="Xu J."/>
            <person name="Young S."/>
            <person name="Zeng Q."/>
            <person name="Birren B.W."/>
            <person name="Cuomo C.A."/>
            <person name="White T.C."/>
        </authorList>
    </citation>
    <scope>NUCLEOTIDE SEQUENCE [LARGE SCALE GENOMIC DNA]</scope>
    <source>
        <strain evidence="2">ATCC MYA-4605 / CBS 113480</strain>
    </source>
</reference>
<organism evidence="1 2">
    <name type="scientific">Arthroderma otae (strain ATCC MYA-4605 / CBS 113480)</name>
    <name type="common">Microsporum canis</name>
    <dbReference type="NCBI Taxonomy" id="554155"/>
    <lineage>
        <taxon>Eukaryota</taxon>
        <taxon>Fungi</taxon>
        <taxon>Dikarya</taxon>
        <taxon>Ascomycota</taxon>
        <taxon>Pezizomycotina</taxon>
        <taxon>Eurotiomycetes</taxon>
        <taxon>Eurotiomycetidae</taxon>
        <taxon>Onygenales</taxon>
        <taxon>Arthrodermataceae</taxon>
        <taxon>Microsporum</taxon>
    </lineage>
</organism>
<dbReference type="EMBL" id="DS995704">
    <property type="protein sequence ID" value="EEQ31238.1"/>
    <property type="molecule type" value="Genomic_DNA"/>
</dbReference>
<dbReference type="eggNOG" id="ENOG502RA4P">
    <property type="taxonomic scope" value="Eukaryota"/>
</dbReference>
<dbReference type="HOGENOM" id="CLU_069205_0_0_1"/>
<protein>
    <submittedName>
        <fullName evidence="1">Uncharacterized protein</fullName>
    </submittedName>
</protein>
<keyword evidence="2" id="KW-1185">Reference proteome</keyword>
<name>C5FN02_ARTOC</name>
<gene>
    <name evidence="1" type="ORF">MCYG_04057</name>
</gene>
<sequence length="334" mass="38286">MLTRTTRSLAEPPKPDDRPNVDNMIRWLWHDGFYKGLVGWRTDAALEDIKLPSGRLSPERKWYNEPRLEDFDTQASYFPKQPFPPEFVEEMVERHGRLIPKALELIDQLLLDAGVQQEEVDQLSKGQDSQQSEAYAKLDRLVDARRTIPPERMVYRVVFGKLNGRWLSQELALEASCTLADFDRRAREHGLITWEGTGVDTGMSIKNERTSQSLWLYKLVTSSQSTVETSDQGWTGLDTAEHFESVKESLVREKTKTVLMCHEETLRCLMLADPEPKTTLEPYRILFGPQSGEVADDQDMIFRIETETEADALKLGFDVDPETAAHRGHYGLKN</sequence>
<dbReference type="GeneID" id="9224389"/>
<dbReference type="RefSeq" id="XP_002846320.1">
    <property type="nucleotide sequence ID" value="XM_002846274.1"/>
</dbReference>
<accession>C5FN02</accession>
<proteinExistence type="predicted"/>
<evidence type="ECO:0000313" key="1">
    <source>
        <dbReference type="EMBL" id="EEQ31238.1"/>
    </source>
</evidence>
<dbReference type="Proteomes" id="UP000002035">
    <property type="component" value="Unassembled WGS sequence"/>
</dbReference>
<dbReference type="VEuPathDB" id="FungiDB:MCYG_04057"/>